<dbReference type="InterPro" id="IPR036568">
    <property type="entry name" value="GGCT-like_sf"/>
</dbReference>
<sequence length="214" mass="23776">MDIHDDHPDLPRLAAEGRVVAYFGYGSLVNRRTLRTRFLGIRRASVAGWQRFWLPRDAAAEMALLSVKPNDTHAIDGVVVYDLADHLPSVDEREAGYARRIVDLSKLTVDGPPVADIPIYIYEAHRGAADAGDLQAAILQSYLDAVMQGFRALYGDDGLRRFVDETEGFETRVLRDRAAPRYPRPVTLEPGEPELFDRLVAARGARLIDPGPAI</sequence>
<dbReference type="InterPro" id="IPR009288">
    <property type="entry name" value="AIG2-like_dom"/>
</dbReference>
<dbReference type="AlphaFoldDB" id="Q1YMY1"/>
<name>Q1YMY1_AURMS</name>
<accession>Q1YMY1</accession>
<protein>
    <recommendedName>
        <fullName evidence="1">Gamma-glutamylcyclotransferase AIG2-like domain-containing protein</fullName>
    </recommendedName>
</protein>
<dbReference type="CDD" id="cd06661">
    <property type="entry name" value="GGCT_like"/>
    <property type="match status" value="1"/>
</dbReference>
<dbReference type="RefSeq" id="WP_009209892.1">
    <property type="nucleotide sequence ID" value="NZ_BBWP01000021.1"/>
</dbReference>
<dbReference type="BioCyc" id="AURANTIMONAS:SI859A1_02064-MONOMER"/>
<proteinExistence type="predicted"/>
<dbReference type="Gene3D" id="3.10.490.10">
    <property type="entry name" value="Gamma-glutamyl cyclotransferase-like"/>
    <property type="match status" value="1"/>
</dbReference>
<dbReference type="HOGENOM" id="CLU_088538_0_0_5"/>
<dbReference type="SUPFAM" id="SSF110857">
    <property type="entry name" value="Gamma-glutamyl cyclotransferase-like"/>
    <property type="match status" value="1"/>
</dbReference>
<gene>
    <name evidence="2" type="ORF">SI859A1_02064</name>
</gene>
<evidence type="ECO:0000313" key="3">
    <source>
        <dbReference type="Proteomes" id="UP000000321"/>
    </source>
</evidence>
<keyword evidence="3" id="KW-1185">Reference proteome</keyword>
<dbReference type="InterPro" id="IPR013024">
    <property type="entry name" value="GGCT-like"/>
</dbReference>
<dbReference type="EMBL" id="AAPJ01000001">
    <property type="protein sequence ID" value="EAS51250.1"/>
    <property type="molecule type" value="Genomic_DNA"/>
</dbReference>
<reference evidence="2 3" key="1">
    <citation type="journal article" date="2008" name="Appl. Environ. Microbiol.">
        <title>Genomic insights into Mn(II) oxidation by the marine alphaproteobacterium Aurantimonas sp. strain SI85-9A1.</title>
        <authorList>
            <person name="Dick G.J."/>
            <person name="Podell S."/>
            <person name="Johnson H.A."/>
            <person name="Rivera-Espinoza Y."/>
            <person name="Bernier-Latmani R."/>
            <person name="McCarthy J.K."/>
            <person name="Torpey J.W."/>
            <person name="Clement B.G."/>
            <person name="Gaasterland T."/>
            <person name="Tebo B.M."/>
        </authorList>
    </citation>
    <scope>NUCLEOTIDE SEQUENCE [LARGE SCALE GENOMIC DNA]</scope>
    <source>
        <strain evidence="2 3">SI85-9A1</strain>
    </source>
</reference>
<dbReference type="Proteomes" id="UP000000321">
    <property type="component" value="Unassembled WGS sequence"/>
</dbReference>
<feature type="domain" description="Gamma-glutamylcyclotransferase AIG2-like" evidence="1">
    <location>
        <begin position="22"/>
        <end position="124"/>
    </location>
</feature>
<dbReference type="OrthoDB" id="5567366at2"/>
<evidence type="ECO:0000259" key="1">
    <source>
        <dbReference type="Pfam" id="PF06094"/>
    </source>
</evidence>
<evidence type="ECO:0000313" key="2">
    <source>
        <dbReference type="EMBL" id="EAS51250.1"/>
    </source>
</evidence>
<organism evidence="2 3">
    <name type="scientific">Aurantimonas manganoxydans (strain ATCC BAA-1229 / DSM 21871 / SI85-9A1)</name>
    <dbReference type="NCBI Taxonomy" id="287752"/>
    <lineage>
        <taxon>Bacteria</taxon>
        <taxon>Pseudomonadati</taxon>
        <taxon>Pseudomonadota</taxon>
        <taxon>Alphaproteobacteria</taxon>
        <taxon>Hyphomicrobiales</taxon>
        <taxon>Aurantimonadaceae</taxon>
        <taxon>Aurantimonas</taxon>
    </lineage>
</organism>
<dbReference type="Pfam" id="PF06094">
    <property type="entry name" value="GGACT"/>
    <property type="match status" value="1"/>
</dbReference>
<comment type="caution">
    <text evidence="2">The sequence shown here is derived from an EMBL/GenBank/DDBJ whole genome shotgun (WGS) entry which is preliminary data.</text>
</comment>